<dbReference type="AlphaFoldDB" id="A0A1R1AZP4"/>
<dbReference type="OrthoDB" id="2652196at2"/>
<gene>
    <name evidence="9" type="ORF">BK123_18895</name>
</gene>
<dbReference type="FunFam" id="1.10.10.10:FF:000018">
    <property type="entry name" value="DNA-binding response regulator ResD"/>
    <property type="match status" value="1"/>
</dbReference>
<evidence type="ECO:0000313" key="10">
    <source>
        <dbReference type="Proteomes" id="UP000187074"/>
    </source>
</evidence>
<dbReference type="GO" id="GO:0000976">
    <property type="term" value="F:transcription cis-regulatory region binding"/>
    <property type="evidence" value="ECO:0007669"/>
    <property type="project" value="TreeGrafter"/>
</dbReference>
<dbReference type="GO" id="GO:0006355">
    <property type="term" value="P:regulation of DNA-templated transcription"/>
    <property type="evidence" value="ECO:0007669"/>
    <property type="project" value="InterPro"/>
</dbReference>
<dbReference type="Pfam" id="PF00486">
    <property type="entry name" value="Trans_reg_C"/>
    <property type="match status" value="1"/>
</dbReference>
<name>A0A1R1AZP4_PAELA</name>
<evidence type="ECO:0000256" key="4">
    <source>
        <dbReference type="ARBA" id="ARBA00023015"/>
    </source>
</evidence>
<dbReference type="InterPro" id="IPR039420">
    <property type="entry name" value="WalR-like"/>
</dbReference>
<organism evidence="9 10">
    <name type="scientific">Paenibacillus lautus</name>
    <name type="common">Bacillus lautus</name>
    <dbReference type="NCBI Taxonomy" id="1401"/>
    <lineage>
        <taxon>Bacteria</taxon>
        <taxon>Bacillati</taxon>
        <taxon>Bacillota</taxon>
        <taxon>Bacilli</taxon>
        <taxon>Bacillales</taxon>
        <taxon>Paenibacillaceae</taxon>
        <taxon>Paenibacillus</taxon>
    </lineage>
</organism>
<dbReference type="SUPFAM" id="SSF46894">
    <property type="entry name" value="C-terminal effector domain of the bipartite response regulators"/>
    <property type="match status" value="1"/>
</dbReference>
<dbReference type="STRING" id="1401.BK123_18895"/>
<dbReference type="PANTHER" id="PTHR48111">
    <property type="entry name" value="REGULATOR OF RPOS"/>
    <property type="match status" value="1"/>
</dbReference>
<dbReference type="GO" id="GO:0000156">
    <property type="term" value="F:phosphorelay response regulator activity"/>
    <property type="evidence" value="ECO:0007669"/>
    <property type="project" value="TreeGrafter"/>
</dbReference>
<evidence type="ECO:0000313" key="9">
    <source>
        <dbReference type="EMBL" id="OME91524.1"/>
    </source>
</evidence>
<keyword evidence="4" id="KW-0805">Transcription regulation</keyword>
<dbReference type="InterPro" id="IPR016032">
    <property type="entry name" value="Sig_transdc_resp-reg_C-effctor"/>
</dbReference>
<comment type="caution">
    <text evidence="9">The sequence shown here is derived from an EMBL/GenBank/DDBJ whole genome shotgun (WGS) entry which is preliminary data.</text>
</comment>
<evidence type="ECO:0000256" key="2">
    <source>
        <dbReference type="ARBA" id="ARBA00022553"/>
    </source>
</evidence>
<dbReference type="CDD" id="cd00383">
    <property type="entry name" value="trans_reg_C"/>
    <property type="match status" value="1"/>
</dbReference>
<keyword evidence="2" id="KW-0597">Phosphoprotein</keyword>
<evidence type="ECO:0000256" key="3">
    <source>
        <dbReference type="ARBA" id="ARBA00023012"/>
    </source>
</evidence>
<reference evidence="9 10" key="1">
    <citation type="submission" date="2016-11" db="EMBL/GenBank/DDBJ databases">
        <title>Paenibacillus species isolates.</title>
        <authorList>
            <person name="Beno S.M."/>
        </authorList>
    </citation>
    <scope>NUCLEOTIDE SEQUENCE [LARGE SCALE GENOMIC DNA]</scope>
    <source>
        <strain evidence="9 10">FSL F4-0100</strain>
    </source>
</reference>
<dbReference type="Gene3D" id="1.10.10.10">
    <property type="entry name" value="Winged helix-like DNA-binding domain superfamily/Winged helix DNA-binding domain"/>
    <property type="match status" value="1"/>
</dbReference>
<dbReference type="InterPro" id="IPR036388">
    <property type="entry name" value="WH-like_DNA-bd_sf"/>
</dbReference>
<dbReference type="PROSITE" id="PS51755">
    <property type="entry name" value="OMPR_PHOB"/>
    <property type="match status" value="1"/>
</dbReference>
<keyword evidence="5 7" id="KW-0238">DNA-binding</keyword>
<dbReference type="EMBL" id="MRTF01000006">
    <property type="protein sequence ID" value="OME91524.1"/>
    <property type="molecule type" value="Genomic_DNA"/>
</dbReference>
<dbReference type="SMART" id="SM00862">
    <property type="entry name" value="Trans_reg_C"/>
    <property type="match status" value="1"/>
</dbReference>
<dbReference type="Proteomes" id="UP000187074">
    <property type="component" value="Unassembled WGS sequence"/>
</dbReference>
<dbReference type="GO" id="GO:0005829">
    <property type="term" value="C:cytosol"/>
    <property type="evidence" value="ECO:0007669"/>
    <property type="project" value="TreeGrafter"/>
</dbReference>
<evidence type="ECO:0000256" key="1">
    <source>
        <dbReference type="ARBA" id="ARBA00004496"/>
    </source>
</evidence>
<keyword evidence="6" id="KW-0804">Transcription</keyword>
<accession>A0A1R1AZP4</accession>
<sequence>MSNQTEEMTELGTVYSFPDFQSGNLYVRPTTPIAMAIGDACPTTLRAALLSRSPGRVNEMFITLTENCFEVMMFRKWEPRLQSALNTGLIIADMTGCRNMAAFNKEKELLLPEHSSIPILYLVGEELMSKAGSSLLNEELMVWPARSKDTMMYQVQRTIRLFSPAAGLSGGEEVMRGLVYKDLSIDRDKMTIHRGSTPIHLTKTEYHLLMLLLDSEGAVCTREDLMCKIWDTDFMGGSNVVDVHIKSLRKKLSDNAGAPRYIATVRGVGYRLAD</sequence>
<comment type="subcellular location">
    <subcellularLocation>
        <location evidence="1">Cytoplasm</location>
    </subcellularLocation>
</comment>
<dbReference type="GO" id="GO:0032993">
    <property type="term" value="C:protein-DNA complex"/>
    <property type="evidence" value="ECO:0007669"/>
    <property type="project" value="TreeGrafter"/>
</dbReference>
<dbReference type="PANTHER" id="PTHR48111:SF40">
    <property type="entry name" value="PHOSPHATE REGULON TRANSCRIPTIONAL REGULATORY PROTEIN PHOB"/>
    <property type="match status" value="1"/>
</dbReference>
<feature type="DNA-binding region" description="OmpR/PhoB-type" evidence="7">
    <location>
        <begin position="175"/>
        <end position="274"/>
    </location>
</feature>
<evidence type="ECO:0000259" key="8">
    <source>
        <dbReference type="PROSITE" id="PS51755"/>
    </source>
</evidence>
<feature type="domain" description="OmpR/PhoB-type" evidence="8">
    <location>
        <begin position="175"/>
        <end position="274"/>
    </location>
</feature>
<evidence type="ECO:0000256" key="5">
    <source>
        <dbReference type="ARBA" id="ARBA00023125"/>
    </source>
</evidence>
<keyword evidence="3" id="KW-0902">Two-component regulatory system</keyword>
<dbReference type="InterPro" id="IPR001867">
    <property type="entry name" value="OmpR/PhoB-type_DNA-bd"/>
</dbReference>
<evidence type="ECO:0000256" key="7">
    <source>
        <dbReference type="PROSITE-ProRule" id="PRU01091"/>
    </source>
</evidence>
<evidence type="ECO:0000256" key="6">
    <source>
        <dbReference type="ARBA" id="ARBA00023163"/>
    </source>
</evidence>
<proteinExistence type="predicted"/>
<protein>
    <submittedName>
        <fullName evidence="9">Transcriptional regulator</fullName>
    </submittedName>
</protein>
<dbReference type="RefSeq" id="WP_076323916.1">
    <property type="nucleotide sequence ID" value="NZ_JBCNGN010000012.1"/>
</dbReference>